<keyword evidence="2" id="KW-0677">Repeat</keyword>
<keyword evidence="1" id="KW-0433">Leucine-rich repeat</keyword>
<reference evidence="4" key="1">
    <citation type="journal article" date="2023" name="Commun. Biol.">
        <title>Genome analysis of Parmales, the sister group of diatoms, reveals the evolutionary specialization of diatoms from phago-mixotrophs to photoautotrophs.</title>
        <authorList>
            <person name="Ban H."/>
            <person name="Sato S."/>
            <person name="Yoshikawa S."/>
            <person name="Yamada K."/>
            <person name="Nakamura Y."/>
            <person name="Ichinomiya M."/>
            <person name="Sato N."/>
            <person name="Blanc-Mathieu R."/>
            <person name="Endo H."/>
            <person name="Kuwata A."/>
            <person name="Ogata H."/>
        </authorList>
    </citation>
    <scope>NUCLEOTIDE SEQUENCE [LARGE SCALE GENOMIC DNA]</scope>
</reference>
<proteinExistence type="predicted"/>
<evidence type="ECO:0000313" key="3">
    <source>
        <dbReference type="EMBL" id="GMI47914.1"/>
    </source>
</evidence>
<dbReference type="SUPFAM" id="SSF52058">
    <property type="entry name" value="L domain-like"/>
    <property type="match status" value="1"/>
</dbReference>
<keyword evidence="4" id="KW-1185">Reference proteome</keyword>
<dbReference type="InterPro" id="IPR001611">
    <property type="entry name" value="Leu-rich_rpt"/>
</dbReference>
<evidence type="ECO:0000313" key="4">
    <source>
        <dbReference type="Proteomes" id="UP001165065"/>
    </source>
</evidence>
<dbReference type="InterPro" id="IPR032675">
    <property type="entry name" value="LRR_dom_sf"/>
</dbReference>
<dbReference type="EMBL" id="BRYA01000365">
    <property type="protein sequence ID" value="GMI47914.1"/>
    <property type="molecule type" value="Genomic_DNA"/>
</dbReference>
<dbReference type="InterPro" id="IPR025875">
    <property type="entry name" value="Leu-rich_rpt_4"/>
</dbReference>
<dbReference type="SMART" id="SM00365">
    <property type="entry name" value="LRR_SD22"/>
    <property type="match status" value="9"/>
</dbReference>
<dbReference type="PANTHER" id="PTHR46652">
    <property type="entry name" value="LEUCINE-RICH REPEAT AND IQ DOMAIN-CONTAINING PROTEIN 1-RELATED"/>
    <property type="match status" value="1"/>
</dbReference>
<gene>
    <name evidence="3" type="ORF">TrCOL_g4853</name>
</gene>
<dbReference type="Pfam" id="PF12799">
    <property type="entry name" value="LRR_4"/>
    <property type="match status" value="2"/>
</dbReference>
<dbReference type="Pfam" id="PF13516">
    <property type="entry name" value="LRR_6"/>
    <property type="match status" value="2"/>
</dbReference>
<organism evidence="3 4">
    <name type="scientific">Triparma columacea</name>
    <dbReference type="NCBI Taxonomy" id="722753"/>
    <lineage>
        <taxon>Eukaryota</taxon>
        <taxon>Sar</taxon>
        <taxon>Stramenopiles</taxon>
        <taxon>Ochrophyta</taxon>
        <taxon>Bolidophyceae</taxon>
        <taxon>Parmales</taxon>
        <taxon>Triparmaceae</taxon>
        <taxon>Triparma</taxon>
    </lineage>
</organism>
<dbReference type="AlphaFoldDB" id="A0A9W7GN24"/>
<protein>
    <recommendedName>
        <fullName evidence="5">Protein phosphatase 1 regulatory subunit 7</fullName>
    </recommendedName>
</protein>
<sequence length="399" mass="43718">MNRTKLGEEPCPEDIIRLPIDVVDEDAFDPTDDNISIIGTSGHKITKMGGLTGLKLSKLCLRSHLIHEMEGMETLVDLTFLELYDNQISVLQLSSLANLTTLDISFNVIRDMSPVSNCPKLRELYIANNKITEIKGLDGLVDLKTIDLGANRLRSMEGLGGLTNLEALWLGKNKITKIVGLENLKGIRKLDVQSNRLTSVEGLTGQVEKLEELYLASNGIDDAGLSEPLTGVGLEFKSLSVIDFSKNKIESLSHFGHLTTLDELWIAENQITDFKTLGELSELKALTCVYLEHNPISKDREYRSKVKSALPTLTQIDANPVTSDPASYIGGGVFSGASVGSSPFGPAPPPKEGGAMKEAQDAMKGFGMASMTDKQRVEVMRRLQEKAFERAREQKKQGL</sequence>
<evidence type="ECO:0000256" key="1">
    <source>
        <dbReference type="ARBA" id="ARBA00022614"/>
    </source>
</evidence>
<evidence type="ECO:0000256" key="2">
    <source>
        <dbReference type="ARBA" id="ARBA00022737"/>
    </source>
</evidence>
<comment type="caution">
    <text evidence="3">The sequence shown here is derived from an EMBL/GenBank/DDBJ whole genome shotgun (WGS) entry which is preliminary data.</text>
</comment>
<name>A0A9W7GN24_9STRA</name>
<dbReference type="InterPro" id="IPR050836">
    <property type="entry name" value="SDS22/Internalin_LRR"/>
</dbReference>
<evidence type="ECO:0008006" key="5">
    <source>
        <dbReference type="Google" id="ProtNLM"/>
    </source>
</evidence>
<dbReference type="Gene3D" id="3.80.10.10">
    <property type="entry name" value="Ribonuclease Inhibitor"/>
    <property type="match status" value="2"/>
</dbReference>
<dbReference type="PROSITE" id="PS51450">
    <property type="entry name" value="LRR"/>
    <property type="match status" value="6"/>
</dbReference>
<dbReference type="OrthoDB" id="7451790at2759"/>
<dbReference type="PANTHER" id="PTHR46652:SF3">
    <property type="entry name" value="LEUCINE-RICH REPEAT-CONTAINING PROTEIN 9"/>
    <property type="match status" value="1"/>
</dbReference>
<accession>A0A9W7GN24</accession>
<dbReference type="Proteomes" id="UP001165065">
    <property type="component" value="Unassembled WGS sequence"/>
</dbReference>